<evidence type="ECO:0000259" key="8">
    <source>
        <dbReference type="Pfam" id="PF00892"/>
    </source>
</evidence>
<dbReference type="Pfam" id="PF00892">
    <property type="entry name" value="EamA"/>
    <property type="match status" value="2"/>
</dbReference>
<feature type="transmembrane region" description="Helical" evidence="7">
    <location>
        <begin position="222"/>
        <end position="241"/>
    </location>
</feature>
<dbReference type="InterPro" id="IPR050638">
    <property type="entry name" value="AA-Vitamin_Transporters"/>
</dbReference>
<name>A0A1H3VRN1_9GAMM</name>
<feature type="transmembrane region" description="Helical" evidence="7">
    <location>
        <begin position="253"/>
        <end position="271"/>
    </location>
</feature>
<dbReference type="EMBL" id="FNQS01000001">
    <property type="protein sequence ID" value="SDZ77485.1"/>
    <property type="molecule type" value="Genomic_DNA"/>
</dbReference>
<evidence type="ECO:0000256" key="7">
    <source>
        <dbReference type="SAM" id="Phobius"/>
    </source>
</evidence>
<dbReference type="SUPFAM" id="SSF103481">
    <property type="entry name" value="Multidrug resistance efflux transporter EmrE"/>
    <property type="match status" value="2"/>
</dbReference>
<feature type="domain" description="EamA" evidence="8">
    <location>
        <begin position="13"/>
        <end position="143"/>
    </location>
</feature>
<dbReference type="InterPro" id="IPR000620">
    <property type="entry name" value="EamA_dom"/>
</dbReference>
<accession>A0A1H3VRN1</accession>
<feature type="transmembrane region" description="Helical" evidence="7">
    <location>
        <begin position="183"/>
        <end position="202"/>
    </location>
</feature>
<evidence type="ECO:0000313" key="9">
    <source>
        <dbReference type="EMBL" id="SDZ77485.1"/>
    </source>
</evidence>
<dbReference type="PANTHER" id="PTHR32322">
    <property type="entry name" value="INNER MEMBRANE TRANSPORTER"/>
    <property type="match status" value="1"/>
</dbReference>
<evidence type="ECO:0000256" key="3">
    <source>
        <dbReference type="ARBA" id="ARBA00022475"/>
    </source>
</evidence>
<evidence type="ECO:0000256" key="6">
    <source>
        <dbReference type="ARBA" id="ARBA00023136"/>
    </source>
</evidence>
<feature type="transmembrane region" description="Helical" evidence="7">
    <location>
        <begin position="98"/>
        <end position="119"/>
    </location>
</feature>
<dbReference type="AlphaFoldDB" id="A0A1H3VRN1"/>
<dbReference type="STRING" id="71657.SAMN02982996_00158"/>
<feature type="domain" description="EamA" evidence="8">
    <location>
        <begin position="159"/>
        <end position="295"/>
    </location>
</feature>
<feature type="transmembrane region" description="Helical" evidence="7">
    <location>
        <begin position="38"/>
        <end position="58"/>
    </location>
</feature>
<feature type="transmembrane region" description="Helical" evidence="7">
    <location>
        <begin position="74"/>
        <end position="92"/>
    </location>
</feature>
<dbReference type="PANTHER" id="PTHR32322:SF2">
    <property type="entry name" value="EAMA DOMAIN-CONTAINING PROTEIN"/>
    <property type="match status" value="1"/>
</dbReference>
<dbReference type="Proteomes" id="UP000187280">
    <property type="component" value="Unassembled WGS sequence"/>
</dbReference>
<sequence length="312" mass="34228">MMNKTSLLFVPGLFLLAPLLFSGNMVVARWISPELPPLTLAFARWLFAAIVIFPFILSPLRRAAPTLRRRGKDVALLVLLGGVLSVTPQYAAAHHTSAGHIALLFSLSPIMVSVIERVVWRIPLHANFFIGASIAFLGICVVVFEGDITHLLRFEFNQGDMTAFIASTAWAGYTALLRQRPIAVSAFVLLWIIAIGSSVILLPFLPLEWRMTSATPKLSAHLLYAVLFLALVAGVAAYSVYSRIVNLLGAARASTSMYMVPVYAFILSSIFLQEQLYLYHLTATTLVLLGVALTTVRSIPHLKFPAARSIEH</sequence>
<reference evidence="9 10" key="1">
    <citation type="submission" date="2016-10" db="EMBL/GenBank/DDBJ databases">
        <authorList>
            <person name="de Groot N.N."/>
        </authorList>
    </citation>
    <scope>NUCLEOTIDE SEQUENCE [LARGE SCALE GENOMIC DNA]</scope>
    <source>
        <strain evidence="9 10">ATCC 29281</strain>
    </source>
</reference>
<keyword evidence="3" id="KW-1003">Cell membrane</keyword>
<gene>
    <name evidence="9" type="ORF">SAMN02982996_00158</name>
</gene>
<evidence type="ECO:0000256" key="1">
    <source>
        <dbReference type="ARBA" id="ARBA00004651"/>
    </source>
</evidence>
<protein>
    <submittedName>
        <fullName evidence="9">Permease of the drug/metabolite transporter (DMT) superfamily</fullName>
    </submittedName>
</protein>
<dbReference type="RefSeq" id="WP_051625540.1">
    <property type="nucleotide sequence ID" value="NZ_FNQS01000001.1"/>
</dbReference>
<dbReference type="InterPro" id="IPR037185">
    <property type="entry name" value="EmrE-like"/>
</dbReference>
<comment type="subcellular location">
    <subcellularLocation>
        <location evidence="1">Cell membrane</location>
        <topology evidence="1">Multi-pass membrane protein</topology>
    </subcellularLocation>
</comment>
<evidence type="ECO:0000313" key="10">
    <source>
        <dbReference type="Proteomes" id="UP000187280"/>
    </source>
</evidence>
<feature type="transmembrane region" description="Helical" evidence="7">
    <location>
        <begin position="277"/>
        <end position="296"/>
    </location>
</feature>
<feature type="transmembrane region" description="Helical" evidence="7">
    <location>
        <begin position="126"/>
        <end position="144"/>
    </location>
</feature>
<keyword evidence="4 7" id="KW-0812">Transmembrane</keyword>
<proteinExistence type="inferred from homology"/>
<keyword evidence="10" id="KW-1185">Reference proteome</keyword>
<evidence type="ECO:0000256" key="5">
    <source>
        <dbReference type="ARBA" id="ARBA00022989"/>
    </source>
</evidence>
<keyword evidence="6 7" id="KW-0472">Membrane</keyword>
<dbReference type="eggNOG" id="COG0697">
    <property type="taxonomic scope" value="Bacteria"/>
</dbReference>
<keyword evidence="5 7" id="KW-1133">Transmembrane helix</keyword>
<organism evidence="9 10">
    <name type="scientific">Lonsdalea quercina</name>
    <dbReference type="NCBI Taxonomy" id="71657"/>
    <lineage>
        <taxon>Bacteria</taxon>
        <taxon>Pseudomonadati</taxon>
        <taxon>Pseudomonadota</taxon>
        <taxon>Gammaproteobacteria</taxon>
        <taxon>Enterobacterales</taxon>
        <taxon>Pectobacteriaceae</taxon>
        <taxon>Lonsdalea</taxon>
    </lineage>
</organism>
<dbReference type="GO" id="GO:0016020">
    <property type="term" value="C:membrane"/>
    <property type="evidence" value="ECO:0007669"/>
    <property type="project" value="UniProtKB-SubCell"/>
</dbReference>
<evidence type="ECO:0000256" key="4">
    <source>
        <dbReference type="ARBA" id="ARBA00022692"/>
    </source>
</evidence>
<dbReference type="GeneID" id="97763105"/>
<evidence type="ECO:0000256" key="2">
    <source>
        <dbReference type="ARBA" id="ARBA00007362"/>
    </source>
</evidence>
<comment type="similarity">
    <text evidence="2">Belongs to the EamA transporter family.</text>
</comment>